<dbReference type="PROSITE" id="PS00455">
    <property type="entry name" value="AMP_BINDING"/>
    <property type="match status" value="1"/>
</dbReference>
<dbReference type="SUPFAM" id="SSF56801">
    <property type="entry name" value="Acetyl-CoA synthetase-like"/>
    <property type="match status" value="1"/>
</dbReference>
<comment type="caution">
    <text evidence="5">The sequence shown here is derived from an EMBL/GenBank/DDBJ whole genome shotgun (WGS) entry which is preliminary data.</text>
</comment>
<dbReference type="InterPro" id="IPR000873">
    <property type="entry name" value="AMP-dep_synth/lig_dom"/>
</dbReference>
<accession>A0A815BDN5</accession>
<proteinExistence type="predicted"/>
<dbReference type="Gene3D" id="3.30.300.30">
    <property type="match status" value="1"/>
</dbReference>
<feature type="domain" description="Carrier" evidence="4">
    <location>
        <begin position="500"/>
        <end position="536"/>
    </location>
</feature>
<sequence>MPGQLVAVYLGERGINVIVSIVAALACRTPFLLLEHSIPDLRLKAILEDARPTLVITDRVLKASLVSAGLVPPEQILVFDDNHDDNFMEEQQRELTATSLSSSRPHFRPDDTLYLIYTSGSSGTPKGVLVPHRAVWNRFEWMWRVYPWGDNERQVWKTSIMFVDSIWEMLGGLLRGVPTVIASCAVANDPYSLTYLIQRRYITRLTLIPTMLSSILKPFPDHGTRQQYFRSINLIIVSGETLTKIAYDQFRNAILPGVTLLNLYGSTETGADATFHEIDTTSDYSSFESIPIGKPIDNMKYIIIDPMNGPTEQSTGELLLAGAGLYKGYLNLPDMTKTKEVTIGEMVYFKTGDLVRLDERTGWLVFCGRSDTQVKIRGCRLELEEVKAVLSQYPSIKSAACFMNDEGQLIALYEMMTTDKDQDIDRDELSRWICSNLARFALPIAFYSVSVLPRTATRKIDRSKLPLTVAQLISHCSDKQSFDSGSNKNDHSSTFAPPSAIWNRALGIETSIPTANKTFTQLGGHSLLAIQIQREIYGIDDFSNIKPRLKLSYHRFVSDF</sequence>
<dbReference type="InterPro" id="IPR020845">
    <property type="entry name" value="AMP-binding_CS"/>
</dbReference>
<feature type="domain" description="AMP-dependent synthetase/ligase" evidence="3">
    <location>
        <begin position="2"/>
        <end position="330"/>
    </location>
</feature>
<dbReference type="InterPro" id="IPR042099">
    <property type="entry name" value="ANL_N_sf"/>
</dbReference>
<dbReference type="Gene3D" id="3.40.50.12780">
    <property type="entry name" value="N-terminal domain of ligase-like"/>
    <property type="match status" value="1"/>
</dbReference>
<dbReference type="InterPro" id="IPR045851">
    <property type="entry name" value="AMP-bd_C_sf"/>
</dbReference>
<evidence type="ECO:0000313" key="6">
    <source>
        <dbReference type="EMBL" id="CAF4055089.1"/>
    </source>
</evidence>
<dbReference type="OrthoDB" id="416786at2759"/>
<dbReference type="Proteomes" id="UP000681722">
    <property type="component" value="Unassembled WGS sequence"/>
</dbReference>
<keyword evidence="1" id="KW-0596">Phosphopantetheine</keyword>
<evidence type="ECO:0000256" key="2">
    <source>
        <dbReference type="ARBA" id="ARBA00022553"/>
    </source>
</evidence>
<dbReference type="EMBL" id="CAJNOQ010011115">
    <property type="protein sequence ID" value="CAF1268978.1"/>
    <property type="molecule type" value="Genomic_DNA"/>
</dbReference>
<gene>
    <name evidence="5" type="ORF">GPM918_LOCUS26984</name>
    <name evidence="6" type="ORF">SRO942_LOCUS27237</name>
</gene>
<reference evidence="5" key="1">
    <citation type="submission" date="2021-02" db="EMBL/GenBank/DDBJ databases">
        <authorList>
            <person name="Nowell W R."/>
        </authorList>
    </citation>
    <scope>NUCLEOTIDE SEQUENCE</scope>
</reference>
<dbReference type="PANTHER" id="PTHR44845:SF6">
    <property type="entry name" value="BETA-ALANINE-ACTIVATING ENZYME"/>
    <property type="match status" value="1"/>
</dbReference>
<evidence type="ECO:0000313" key="7">
    <source>
        <dbReference type="Proteomes" id="UP000663829"/>
    </source>
</evidence>
<name>A0A815BDN5_9BILA</name>
<keyword evidence="7" id="KW-1185">Reference proteome</keyword>
<dbReference type="EMBL" id="CAJOBC010022342">
    <property type="protein sequence ID" value="CAF4055089.1"/>
    <property type="molecule type" value="Genomic_DNA"/>
</dbReference>
<keyword evidence="2" id="KW-0597">Phosphoprotein</keyword>
<dbReference type="Pfam" id="PF00550">
    <property type="entry name" value="PP-binding"/>
    <property type="match status" value="1"/>
</dbReference>
<dbReference type="Pfam" id="PF00501">
    <property type="entry name" value="AMP-binding"/>
    <property type="match status" value="1"/>
</dbReference>
<dbReference type="Proteomes" id="UP000663829">
    <property type="component" value="Unassembled WGS sequence"/>
</dbReference>
<dbReference type="InterPro" id="IPR009081">
    <property type="entry name" value="PP-bd_ACP"/>
</dbReference>
<evidence type="ECO:0000259" key="4">
    <source>
        <dbReference type="Pfam" id="PF00550"/>
    </source>
</evidence>
<dbReference type="PANTHER" id="PTHR44845">
    <property type="entry name" value="CARRIER DOMAIN-CONTAINING PROTEIN"/>
    <property type="match status" value="1"/>
</dbReference>
<evidence type="ECO:0000259" key="3">
    <source>
        <dbReference type="Pfam" id="PF00501"/>
    </source>
</evidence>
<protein>
    <submittedName>
        <fullName evidence="5">Uncharacterized protein</fullName>
    </submittedName>
</protein>
<dbReference type="AlphaFoldDB" id="A0A815BDN5"/>
<organism evidence="5 7">
    <name type="scientific">Didymodactylos carnosus</name>
    <dbReference type="NCBI Taxonomy" id="1234261"/>
    <lineage>
        <taxon>Eukaryota</taxon>
        <taxon>Metazoa</taxon>
        <taxon>Spiralia</taxon>
        <taxon>Gnathifera</taxon>
        <taxon>Rotifera</taxon>
        <taxon>Eurotatoria</taxon>
        <taxon>Bdelloidea</taxon>
        <taxon>Philodinida</taxon>
        <taxon>Philodinidae</taxon>
        <taxon>Didymodactylos</taxon>
    </lineage>
</organism>
<evidence type="ECO:0000313" key="5">
    <source>
        <dbReference type="EMBL" id="CAF1268978.1"/>
    </source>
</evidence>
<evidence type="ECO:0000256" key="1">
    <source>
        <dbReference type="ARBA" id="ARBA00022450"/>
    </source>
</evidence>